<dbReference type="InterPro" id="IPR022842">
    <property type="entry name" value="RNAP_Rpo3/Rpb3/RPAC1"/>
</dbReference>
<dbReference type="EC" id="2.7.7.6" evidence="4"/>
<dbReference type="NCBIfam" id="NF001988">
    <property type="entry name" value="PRK00783.1"/>
    <property type="match status" value="1"/>
</dbReference>
<reference evidence="7" key="1">
    <citation type="submission" date="2015-10" db="EMBL/GenBank/DDBJ databases">
        <authorList>
            <person name="Lehtovirta-Morley L.E."/>
            <person name="Vieille C."/>
        </authorList>
    </citation>
    <scope>NUCLEOTIDE SEQUENCE [LARGE SCALE GENOMIC DNA]</scope>
</reference>
<dbReference type="Pfam" id="PF01000">
    <property type="entry name" value="RNA_pol_A_bac"/>
    <property type="match status" value="1"/>
</dbReference>
<keyword evidence="4" id="KW-0963">Cytoplasm</keyword>
<comment type="catalytic activity">
    <reaction evidence="4">
        <text>RNA(n) + a ribonucleoside 5'-triphosphate = RNA(n+1) + diphosphate</text>
        <dbReference type="Rhea" id="RHEA:21248"/>
        <dbReference type="Rhea" id="RHEA-COMP:14527"/>
        <dbReference type="Rhea" id="RHEA-COMP:17342"/>
        <dbReference type="ChEBI" id="CHEBI:33019"/>
        <dbReference type="ChEBI" id="CHEBI:61557"/>
        <dbReference type="ChEBI" id="CHEBI:140395"/>
        <dbReference type="EC" id="2.7.7.6"/>
    </reaction>
</comment>
<dbReference type="InterPro" id="IPR036603">
    <property type="entry name" value="RBP11-like"/>
</dbReference>
<evidence type="ECO:0000256" key="3">
    <source>
        <dbReference type="ARBA" id="ARBA00025804"/>
    </source>
</evidence>
<gene>
    <name evidence="4" type="primary">rpo3</name>
    <name evidence="4" type="synonym">rpoD</name>
    <name evidence="6" type="ORF">NDEV_0384</name>
</gene>
<dbReference type="InterPro" id="IPR001514">
    <property type="entry name" value="DNA-dir_RNA_pol_30-40kDasu_CS"/>
</dbReference>
<feature type="domain" description="DNA-directed RNA polymerase RpoA/D/Rpb3-type" evidence="5">
    <location>
        <begin position="13"/>
        <end position="206"/>
    </location>
</feature>
<dbReference type="Pfam" id="PF01193">
    <property type="entry name" value="RNA_pol_L"/>
    <property type="match status" value="1"/>
</dbReference>
<comment type="subcellular location">
    <subcellularLocation>
        <location evidence="4">Cytoplasm</location>
    </subcellularLocation>
</comment>
<comment type="function">
    <text evidence="4">DNA-dependent RNA polymerase (RNAP) catalyzes the transcription of DNA into RNA using the four ribonucleoside triphosphates as substrates.</text>
</comment>
<dbReference type="HAMAP" id="MF_00320">
    <property type="entry name" value="RNApol_arch_Rpo3"/>
    <property type="match status" value="1"/>
</dbReference>
<accession>A0A128A1B0</accession>
<dbReference type="GO" id="GO:0005737">
    <property type="term" value="C:cytoplasm"/>
    <property type="evidence" value="ECO:0007669"/>
    <property type="project" value="UniProtKB-SubCell"/>
</dbReference>
<evidence type="ECO:0000256" key="4">
    <source>
        <dbReference type="HAMAP-Rule" id="MF_00320"/>
    </source>
</evidence>
<dbReference type="EMBL" id="LN890280">
    <property type="protein sequence ID" value="CUR51149.1"/>
    <property type="molecule type" value="Genomic_DNA"/>
</dbReference>
<dbReference type="InterPro" id="IPR011262">
    <property type="entry name" value="DNA-dir_RNA_pol_insert"/>
</dbReference>
<dbReference type="InterPro" id="IPR036643">
    <property type="entry name" value="RNApol_insert_sf"/>
</dbReference>
<dbReference type="GO" id="GO:0000428">
    <property type="term" value="C:DNA-directed RNA polymerase complex"/>
    <property type="evidence" value="ECO:0007669"/>
    <property type="project" value="UniProtKB-KW"/>
</dbReference>
<evidence type="ECO:0000313" key="6">
    <source>
        <dbReference type="EMBL" id="CUR51149.1"/>
    </source>
</evidence>
<dbReference type="Gene3D" id="3.30.1360.10">
    <property type="entry name" value="RNA polymerase, RBP11-like subunit"/>
    <property type="match status" value="1"/>
</dbReference>
<protein>
    <recommendedName>
        <fullName evidence="4">DNA-directed RNA polymerase subunit Rpo3</fullName>
        <ecNumber evidence="4">2.7.7.6</ecNumber>
    </recommendedName>
    <alternativeName>
        <fullName evidence="4">DNA-directed RNA polymerase subunit D</fullName>
    </alternativeName>
</protein>
<keyword evidence="4" id="KW-0808">Transferase</keyword>
<dbReference type="SUPFAM" id="SSF56553">
    <property type="entry name" value="Insert subdomain of RNA polymerase alpha subunit"/>
    <property type="match status" value="1"/>
</dbReference>
<evidence type="ECO:0000313" key="7">
    <source>
        <dbReference type="Proteomes" id="UP000196239"/>
    </source>
</evidence>
<dbReference type="SUPFAM" id="SSF55257">
    <property type="entry name" value="RBP11-like subunits of RNA polymerase"/>
    <property type="match status" value="1"/>
</dbReference>
<dbReference type="GO" id="GO:0006351">
    <property type="term" value="P:DNA-templated transcription"/>
    <property type="evidence" value="ECO:0007669"/>
    <property type="project" value="UniProtKB-UniRule"/>
</dbReference>
<keyword evidence="2 4" id="KW-0804">Transcription</keyword>
<dbReference type="InterPro" id="IPR050518">
    <property type="entry name" value="Rpo3/RPB3_RNA_Pol_subunit"/>
</dbReference>
<keyword evidence="4" id="KW-0548">Nucleotidyltransferase</keyword>
<dbReference type="GO" id="GO:0003899">
    <property type="term" value="F:DNA-directed RNA polymerase activity"/>
    <property type="evidence" value="ECO:0007669"/>
    <property type="project" value="UniProtKB-UniRule"/>
</dbReference>
<keyword evidence="7" id="KW-1185">Reference proteome</keyword>
<evidence type="ECO:0000256" key="1">
    <source>
        <dbReference type="ARBA" id="ARBA00022478"/>
    </source>
</evidence>
<dbReference type="PROSITE" id="PS00446">
    <property type="entry name" value="RNA_POL_D_30KD"/>
    <property type="match status" value="1"/>
</dbReference>
<dbReference type="AlphaFoldDB" id="A0A128A1B0"/>
<proteinExistence type="inferred from homology"/>
<dbReference type="GO" id="GO:0003677">
    <property type="term" value="F:DNA binding"/>
    <property type="evidence" value="ECO:0007669"/>
    <property type="project" value="UniProtKB-UniRule"/>
</dbReference>
<keyword evidence="1 4" id="KW-0240">DNA-directed RNA polymerase</keyword>
<evidence type="ECO:0000259" key="5">
    <source>
        <dbReference type="SMART" id="SM00662"/>
    </source>
</evidence>
<dbReference type="Proteomes" id="UP000196239">
    <property type="component" value="Chromosome 1"/>
</dbReference>
<comment type="similarity">
    <text evidence="3 4">Belongs to the archaeal Rpo3/eukaryotic RPB3 RNA polymerase subunit family.</text>
</comment>
<name>A0A128A1B0_9ARCH</name>
<evidence type="ECO:0000256" key="2">
    <source>
        <dbReference type="ARBA" id="ARBA00023163"/>
    </source>
</evidence>
<organism evidence="6 7">
    <name type="scientific">Nitrosotalea devaniterrae</name>
    <dbReference type="NCBI Taxonomy" id="1078905"/>
    <lineage>
        <taxon>Archaea</taxon>
        <taxon>Nitrososphaerota</taxon>
        <taxon>Nitrososphaeria</taxon>
        <taxon>Nitrosotaleales</taxon>
        <taxon>Nitrosotaleaceae</taxon>
        <taxon>Nitrosotalea</taxon>
    </lineage>
</organism>
<dbReference type="InterPro" id="IPR011263">
    <property type="entry name" value="DNA-dir_RNA_pol_RpoA/D/Rpb3"/>
</dbReference>
<dbReference type="Gene3D" id="2.170.120.12">
    <property type="entry name" value="DNA-directed RNA polymerase, insert domain"/>
    <property type="match status" value="1"/>
</dbReference>
<dbReference type="KEGG" id="ndv:NDEV_0384"/>
<dbReference type="SMART" id="SM00662">
    <property type="entry name" value="RPOLD"/>
    <property type="match status" value="1"/>
</dbReference>
<comment type="caution">
    <text evidence="4">Lacks conserved residue(s) required for the propagation of feature annotation.</text>
</comment>
<dbReference type="GO" id="GO:0046983">
    <property type="term" value="F:protein dimerization activity"/>
    <property type="evidence" value="ECO:0007669"/>
    <property type="project" value="InterPro"/>
</dbReference>
<dbReference type="PANTHER" id="PTHR11800:SF2">
    <property type="entry name" value="DNA-DIRECTED RNA POLYMERASE II SUBUNIT RPB3"/>
    <property type="match status" value="1"/>
</dbReference>
<sequence>MTSLEIVQESGNNIVVKLKGIPVQYANALRRICLAGIPTFAVDDVIIIENSSVLPDEGVAHRLAMMPLRTDLERFIEPSACDCHSELGCSRCRVLLMLDSGNSDTTRTITSSEISSEDEVVKPVSSSIPIVALAPSQKLKVEAYARLGRGSDHAKWNSSTVAALTSTNNPDEHVLTIETTGSLTPKEVLRAAIEELEKRLGDFQKNVAALG</sequence>
<comment type="subunit">
    <text evidence="4">Part of the RNA polymerase complex.</text>
</comment>
<dbReference type="PANTHER" id="PTHR11800">
    <property type="entry name" value="DNA-DIRECTED RNA POLYMERASE"/>
    <property type="match status" value="1"/>
</dbReference>